<evidence type="ECO:0000313" key="2">
    <source>
        <dbReference type="EnsemblPlants" id="LPERR08G17070.1"/>
    </source>
</evidence>
<reference evidence="3" key="2">
    <citation type="submission" date="2013-12" db="EMBL/GenBank/DDBJ databases">
        <authorList>
            <person name="Yu Y."/>
            <person name="Lee S."/>
            <person name="de Baynast K."/>
            <person name="Wissotski M."/>
            <person name="Liu L."/>
            <person name="Talag J."/>
            <person name="Goicoechea J."/>
            <person name="Angelova A."/>
            <person name="Jetty R."/>
            <person name="Kudrna D."/>
            <person name="Golser W."/>
            <person name="Rivera L."/>
            <person name="Zhang J."/>
            <person name="Wing R."/>
        </authorList>
    </citation>
    <scope>NUCLEOTIDE SEQUENCE</scope>
</reference>
<evidence type="ECO:0000313" key="3">
    <source>
        <dbReference type="Proteomes" id="UP000032180"/>
    </source>
</evidence>
<accession>A0A0D9X9N5</accession>
<reference evidence="2" key="3">
    <citation type="submission" date="2015-04" db="UniProtKB">
        <authorList>
            <consortium name="EnsemblPlants"/>
        </authorList>
    </citation>
    <scope>IDENTIFICATION</scope>
</reference>
<dbReference type="Proteomes" id="UP000032180">
    <property type="component" value="Chromosome 8"/>
</dbReference>
<keyword evidence="3" id="KW-1185">Reference proteome</keyword>
<protein>
    <submittedName>
        <fullName evidence="2">Uncharacterized protein</fullName>
    </submittedName>
</protein>
<dbReference type="AlphaFoldDB" id="A0A0D9X9N5"/>
<dbReference type="HOGENOM" id="CLU_2486640_0_0_1"/>
<proteinExistence type="predicted"/>
<feature type="region of interest" description="Disordered" evidence="1">
    <location>
        <begin position="34"/>
        <end position="87"/>
    </location>
</feature>
<feature type="compositionally biased region" description="Low complexity" evidence="1">
    <location>
        <begin position="70"/>
        <end position="87"/>
    </location>
</feature>
<evidence type="ECO:0000256" key="1">
    <source>
        <dbReference type="SAM" id="MobiDB-lite"/>
    </source>
</evidence>
<dbReference type="EnsemblPlants" id="LPERR08G17070.1">
    <property type="protein sequence ID" value="LPERR08G17070.1"/>
    <property type="gene ID" value="LPERR08G17070"/>
</dbReference>
<organism evidence="2 3">
    <name type="scientific">Leersia perrieri</name>
    <dbReference type="NCBI Taxonomy" id="77586"/>
    <lineage>
        <taxon>Eukaryota</taxon>
        <taxon>Viridiplantae</taxon>
        <taxon>Streptophyta</taxon>
        <taxon>Embryophyta</taxon>
        <taxon>Tracheophyta</taxon>
        <taxon>Spermatophyta</taxon>
        <taxon>Magnoliopsida</taxon>
        <taxon>Liliopsida</taxon>
        <taxon>Poales</taxon>
        <taxon>Poaceae</taxon>
        <taxon>BOP clade</taxon>
        <taxon>Oryzoideae</taxon>
        <taxon>Oryzeae</taxon>
        <taxon>Oryzinae</taxon>
        <taxon>Leersia</taxon>
    </lineage>
</organism>
<sequence length="87" mass="9075">MAVGGGVASEAGCEEMRRGVKAMLRGVRVRMWPEGEAAKTPPMVPLSEQEHEGGGANAGIGEKDDEQRNTTMTTPTTMGATTGGQWA</sequence>
<dbReference type="Gramene" id="LPERR08G17070.1">
    <property type="protein sequence ID" value="LPERR08G17070.1"/>
    <property type="gene ID" value="LPERR08G17070"/>
</dbReference>
<name>A0A0D9X9N5_9ORYZ</name>
<reference evidence="2 3" key="1">
    <citation type="submission" date="2012-08" db="EMBL/GenBank/DDBJ databases">
        <title>Oryza genome evolution.</title>
        <authorList>
            <person name="Wing R.A."/>
        </authorList>
    </citation>
    <scope>NUCLEOTIDE SEQUENCE</scope>
</reference>